<dbReference type="EMBL" id="CAPB01000009">
    <property type="protein sequence ID" value="CCO93243.1"/>
    <property type="molecule type" value="Genomic_DNA"/>
</dbReference>
<gene>
    <name evidence="1" type="ORF">BN437_1301</name>
</gene>
<dbReference type="AlphaFoldDB" id="A0A831EJF8"/>
<name>A0A831EJF8_ERWAM</name>
<protein>
    <submittedName>
        <fullName evidence="1">Uncharacterized protein</fullName>
    </submittedName>
</protein>
<sequence length="86" mass="9815">MPVKKDKNSVFRVEALQHKREGWLGPSRLHIPSSLTVGLFRFCSPCMAHRPEMIAVADRVYNLKEKILLHNADAVVQEIIYAKTIT</sequence>
<dbReference type="Proteomes" id="UP000013111">
    <property type="component" value="Unassembled WGS sequence"/>
</dbReference>
<reference evidence="1 2" key="2">
    <citation type="submission" date="2013-04" db="EMBL/GenBank/DDBJ databases">
        <title>Comparative genomics of 12 strains of Erwinia amylovora identifies a pan-genome with a large conserved core and provides insights into host specificity.</title>
        <authorList>
            <person name="Mann R.A."/>
            <person name="Smits T.H.M."/>
            <person name="Buehlmann A."/>
            <person name="Blom J."/>
            <person name="Goesmann A."/>
            <person name="Frey J.E."/>
            <person name="Plummer K.M."/>
            <person name="Beer S.V."/>
            <person name="Luck J."/>
            <person name="Duffy B."/>
            <person name="Rodoni B."/>
        </authorList>
    </citation>
    <scope>NUCLEOTIDE SEQUENCE [LARGE SCALE GENOMIC DNA]</scope>
    <source>
        <strain evidence="2">CFBP 1232</strain>
    </source>
</reference>
<comment type="caution">
    <text evidence="1">The sequence shown here is derived from an EMBL/GenBank/DDBJ whole genome shotgun (WGS) entry which is preliminary data.</text>
</comment>
<accession>A0A831EJF8</accession>
<proteinExistence type="predicted"/>
<organism evidence="1 2">
    <name type="scientific">Erwinia amylovora NBRC 12687 = CFBP 1232</name>
    <dbReference type="NCBI Taxonomy" id="1219359"/>
    <lineage>
        <taxon>Bacteria</taxon>
        <taxon>Pseudomonadati</taxon>
        <taxon>Pseudomonadota</taxon>
        <taxon>Gammaproteobacteria</taxon>
        <taxon>Enterobacterales</taxon>
        <taxon>Erwiniaceae</taxon>
        <taxon>Erwinia</taxon>
    </lineage>
</organism>
<reference evidence="1 2" key="1">
    <citation type="submission" date="2012-11" db="EMBL/GenBank/DDBJ databases">
        <authorList>
            <person name="Linke B."/>
        </authorList>
    </citation>
    <scope>NUCLEOTIDE SEQUENCE [LARGE SCALE GENOMIC DNA]</scope>
    <source>
        <strain evidence="2">CFBP 1232</strain>
    </source>
</reference>
<evidence type="ECO:0000313" key="1">
    <source>
        <dbReference type="EMBL" id="CCO93243.1"/>
    </source>
</evidence>
<evidence type="ECO:0000313" key="2">
    <source>
        <dbReference type="Proteomes" id="UP000013111"/>
    </source>
</evidence>